<name>A0ABP6QGC2_9ACTN</name>
<comment type="caution">
    <text evidence="1">The sequence shown here is derived from an EMBL/GenBank/DDBJ whole genome shotgun (WGS) entry which is preliminary data.</text>
</comment>
<reference evidence="2" key="1">
    <citation type="journal article" date="2019" name="Int. J. Syst. Evol. Microbiol.">
        <title>The Global Catalogue of Microorganisms (GCM) 10K type strain sequencing project: providing services to taxonomists for standard genome sequencing and annotation.</title>
        <authorList>
            <consortium name="The Broad Institute Genomics Platform"/>
            <consortium name="The Broad Institute Genome Sequencing Center for Infectious Disease"/>
            <person name="Wu L."/>
            <person name="Ma J."/>
        </authorList>
    </citation>
    <scope>NUCLEOTIDE SEQUENCE [LARGE SCALE GENOMIC DNA]</scope>
    <source>
        <strain evidence="2">JCM 9377</strain>
    </source>
</reference>
<dbReference type="RefSeq" id="WP_344834021.1">
    <property type="nucleotide sequence ID" value="NZ_BAAAUV010000017.1"/>
</dbReference>
<keyword evidence="2" id="KW-1185">Reference proteome</keyword>
<accession>A0ABP6QGC2</accession>
<evidence type="ECO:0000313" key="2">
    <source>
        <dbReference type="Proteomes" id="UP001501237"/>
    </source>
</evidence>
<dbReference type="Proteomes" id="UP001501237">
    <property type="component" value="Unassembled WGS sequence"/>
</dbReference>
<evidence type="ECO:0000313" key="1">
    <source>
        <dbReference type="EMBL" id="GAA3227208.1"/>
    </source>
</evidence>
<protein>
    <submittedName>
        <fullName evidence="1">Uncharacterized protein</fullName>
    </submittedName>
</protein>
<gene>
    <name evidence="1" type="ORF">GCM10010468_55880</name>
</gene>
<sequence length="176" mass="19117">MRQRHRAVLTGTALAVSTLAALTTTVLNLWGWPEPPTRSKVSAPAPALPDLCAWLTAREPGSTPTDRVQDRNVSLCRVGDPPRRVILIGAARPEAQSPYQQVVKTAQGSSTAAPTRFAAARFTGEQREDEDATRILVFHRGLAFAVVVRGGQDTGRADRTRHARDLAEALVHELRP</sequence>
<dbReference type="EMBL" id="BAAAUV010000017">
    <property type="protein sequence ID" value="GAA3227208.1"/>
    <property type="molecule type" value="Genomic_DNA"/>
</dbReference>
<organism evidence="1 2">
    <name type="scientific">Actinocorallia longicatena</name>
    <dbReference type="NCBI Taxonomy" id="111803"/>
    <lineage>
        <taxon>Bacteria</taxon>
        <taxon>Bacillati</taxon>
        <taxon>Actinomycetota</taxon>
        <taxon>Actinomycetes</taxon>
        <taxon>Streptosporangiales</taxon>
        <taxon>Thermomonosporaceae</taxon>
        <taxon>Actinocorallia</taxon>
    </lineage>
</organism>
<proteinExistence type="predicted"/>